<reference evidence="3" key="1">
    <citation type="submission" date="2025-08" db="UniProtKB">
        <authorList>
            <consortium name="RefSeq"/>
        </authorList>
    </citation>
    <scope>IDENTIFICATION</scope>
</reference>
<evidence type="ECO:0000313" key="2">
    <source>
        <dbReference type="Proteomes" id="UP000694891"/>
    </source>
</evidence>
<proteinExistence type="predicted"/>
<evidence type="ECO:0000313" key="3">
    <source>
        <dbReference type="RefSeq" id="XP_008303013.1"/>
    </source>
</evidence>
<dbReference type="RefSeq" id="XP_008303013.1">
    <property type="nucleotide sequence ID" value="XM_008304791.1"/>
</dbReference>
<organism evidence="2 3">
    <name type="scientific">Stegastes partitus</name>
    <name type="common">bicolor damselfish</name>
    <dbReference type="NCBI Taxonomy" id="144197"/>
    <lineage>
        <taxon>Eukaryota</taxon>
        <taxon>Metazoa</taxon>
        <taxon>Chordata</taxon>
        <taxon>Craniata</taxon>
        <taxon>Vertebrata</taxon>
        <taxon>Euteleostomi</taxon>
        <taxon>Actinopterygii</taxon>
        <taxon>Neopterygii</taxon>
        <taxon>Teleostei</taxon>
        <taxon>Neoteleostei</taxon>
        <taxon>Acanthomorphata</taxon>
        <taxon>Ovalentaria</taxon>
        <taxon>Pomacentridae</taxon>
        <taxon>Stegastes</taxon>
    </lineage>
</organism>
<gene>
    <name evidence="3" type="primary">LOC103374674</name>
</gene>
<keyword evidence="2" id="KW-1185">Reference proteome</keyword>
<feature type="non-terminal residue" evidence="3">
    <location>
        <position position="277"/>
    </location>
</feature>
<dbReference type="AlphaFoldDB" id="A0A9Y4NT26"/>
<sequence length="277" mass="33046">MSSFQNLREMVNERLTAAAEEIFTEFEKTIVQYEEEIDRQRRLLDNIWKPQTTIHTTDLPQHNVCQKEEVLIEQKLCNQEMKSNLDQEDLQPLQIKEEQEELCISRDLEDLKPPQIKEEQEELCTSQKERQFVVKQETFTIMQLQCKSKFEELSEEIFRVFEKAVIQHEEEIDRQHRLLDIIWKSGIQLHNTDLPQPCVCTEEEVLTEQQLCNPERNTSLDQENPELPQIQEEQEELCTSLDQVDPEPPWIKEEQEEPCTSLDQEDPEPPWIKEEQE</sequence>
<name>A0A9Y4NT26_9TELE</name>
<accession>A0A9Y4NT26</accession>
<dbReference type="Proteomes" id="UP000694891">
    <property type="component" value="Unplaced"/>
</dbReference>
<evidence type="ECO:0000256" key="1">
    <source>
        <dbReference type="SAM" id="MobiDB-lite"/>
    </source>
</evidence>
<feature type="region of interest" description="Disordered" evidence="1">
    <location>
        <begin position="216"/>
        <end position="277"/>
    </location>
</feature>
<protein>
    <submittedName>
        <fullName evidence="3">Trichohyalin-like</fullName>
    </submittedName>
</protein>
<dbReference type="GeneID" id="103374674"/>